<keyword evidence="2" id="KW-1185">Reference proteome</keyword>
<dbReference type="Proteomes" id="UP000054477">
    <property type="component" value="Unassembled WGS sequence"/>
</dbReference>
<name>A0A0C9WQB6_9AGAR</name>
<reference evidence="1 2" key="1">
    <citation type="submission" date="2014-04" db="EMBL/GenBank/DDBJ databases">
        <authorList>
            <consortium name="DOE Joint Genome Institute"/>
            <person name="Kuo A."/>
            <person name="Kohler A."/>
            <person name="Nagy L.G."/>
            <person name="Floudas D."/>
            <person name="Copeland A."/>
            <person name="Barry K.W."/>
            <person name="Cichocki N."/>
            <person name="Veneault-Fourrey C."/>
            <person name="LaButti K."/>
            <person name="Lindquist E.A."/>
            <person name="Lipzen A."/>
            <person name="Lundell T."/>
            <person name="Morin E."/>
            <person name="Murat C."/>
            <person name="Sun H."/>
            <person name="Tunlid A."/>
            <person name="Henrissat B."/>
            <person name="Grigoriev I.V."/>
            <person name="Hibbett D.S."/>
            <person name="Martin F."/>
            <person name="Nordberg H.P."/>
            <person name="Cantor M.N."/>
            <person name="Hua S.X."/>
        </authorList>
    </citation>
    <scope>NUCLEOTIDE SEQUENCE [LARGE SCALE GENOMIC DNA]</scope>
    <source>
        <strain evidence="1 2">LaAM-08-1</strain>
    </source>
</reference>
<gene>
    <name evidence="1" type="ORF">K443DRAFT_679213</name>
</gene>
<reference evidence="2" key="2">
    <citation type="submission" date="2015-01" db="EMBL/GenBank/DDBJ databases">
        <title>Evolutionary Origins and Diversification of the Mycorrhizal Mutualists.</title>
        <authorList>
            <consortium name="DOE Joint Genome Institute"/>
            <consortium name="Mycorrhizal Genomics Consortium"/>
            <person name="Kohler A."/>
            <person name="Kuo A."/>
            <person name="Nagy L.G."/>
            <person name="Floudas D."/>
            <person name="Copeland A."/>
            <person name="Barry K.W."/>
            <person name="Cichocki N."/>
            <person name="Veneault-Fourrey C."/>
            <person name="LaButti K."/>
            <person name="Lindquist E.A."/>
            <person name="Lipzen A."/>
            <person name="Lundell T."/>
            <person name="Morin E."/>
            <person name="Murat C."/>
            <person name="Riley R."/>
            <person name="Ohm R."/>
            <person name="Sun H."/>
            <person name="Tunlid A."/>
            <person name="Henrissat B."/>
            <person name="Grigoriev I.V."/>
            <person name="Hibbett D.S."/>
            <person name="Martin F."/>
        </authorList>
    </citation>
    <scope>NUCLEOTIDE SEQUENCE [LARGE SCALE GENOMIC DNA]</scope>
    <source>
        <strain evidence="2">LaAM-08-1</strain>
    </source>
</reference>
<dbReference type="EMBL" id="KN838626">
    <property type="protein sequence ID" value="KIK00415.1"/>
    <property type="molecule type" value="Genomic_DNA"/>
</dbReference>
<dbReference type="HOGENOM" id="CLU_2711608_0_0_1"/>
<organism evidence="1 2">
    <name type="scientific">Laccaria amethystina LaAM-08-1</name>
    <dbReference type="NCBI Taxonomy" id="1095629"/>
    <lineage>
        <taxon>Eukaryota</taxon>
        <taxon>Fungi</taxon>
        <taxon>Dikarya</taxon>
        <taxon>Basidiomycota</taxon>
        <taxon>Agaricomycotina</taxon>
        <taxon>Agaricomycetes</taxon>
        <taxon>Agaricomycetidae</taxon>
        <taxon>Agaricales</taxon>
        <taxon>Agaricineae</taxon>
        <taxon>Hydnangiaceae</taxon>
        <taxon>Laccaria</taxon>
    </lineage>
</organism>
<accession>A0A0C9WQB6</accession>
<protein>
    <submittedName>
        <fullName evidence="1">Uncharacterized protein</fullName>
    </submittedName>
</protein>
<dbReference type="AlphaFoldDB" id="A0A0C9WQB6"/>
<evidence type="ECO:0000313" key="2">
    <source>
        <dbReference type="Proteomes" id="UP000054477"/>
    </source>
</evidence>
<sequence length="73" mass="7976">MERGATYLTFYPPSAGRVEFYMDAILVDVGYGTRGHVSNFLSPRCSSCWVLRGCSSESSAVKPSALRRLLALA</sequence>
<feature type="non-terminal residue" evidence="1">
    <location>
        <position position="73"/>
    </location>
</feature>
<proteinExistence type="predicted"/>
<evidence type="ECO:0000313" key="1">
    <source>
        <dbReference type="EMBL" id="KIK00415.1"/>
    </source>
</evidence>